<dbReference type="VEuPathDB" id="FungiDB:PITG_01696"/>
<evidence type="ECO:0000313" key="2">
    <source>
        <dbReference type="Proteomes" id="UP000006643"/>
    </source>
</evidence>
<sequence>MAFYYVHFYYPGVRLTRAAEDVCDCCIFGKTTHINEAIAQRRFVSKFIKSYTALHAPDQQLPDDIIPDTYDTCDDDTIVFGGGISMPHYGHSRPSSDYFNSNLIIQKEPMPFAA</sequence>
<dbReference type="Proteomes" id="UP000006643">
    <property type="component" value="Unassembled WGS sequence"/>
</dbReference>
<dbReference type="InParanoid" id="D0MTV3"/>
<evidence type="ECO:0000313" key="1">
    <source>
        <dbReference type="EMBL" id="EEY61400.1"/>
    </source>
</evidence>
<dbReference type="GeneID" id="9469098"/>
<dbReference type="AlphaFoldDB" id="D0MTV3"/>
<gene>
    <name evidence="1" type="ORF">PITG_01696</name>
</gene>
<dbReference type="EMBL" id="DS028119">
    <property type="protein sequence ID" value="EEY61400.1"/>
    <property type="molecule type" value="Genomic_DNA"/>
</dbReference>
<dbReference type="HOGENOM" id="CLU_2125926_0_0_1"/>
<dbReference type="OrthoDB" id="139978at2759"/>
<dbReference type="KEGG" id="pif:PITG_01696"/>
<dbReference type="RefSeq" id="XP_002908317.1">
    <property type="nucleotide sequence ID" value="XM_002908271.1"/>
</dbReference>
<protein>
    <submittedName>
        <fullName evidence="1">Uncharacterized protein</fullName>
    </submittedName>
</protein>
<name>D0MTV3_PHYIT</name>
<organism evidence="1 2">
    <name type="scientific">Phytophthora infestans (strain T30-4)</name>
    <name type="common">Potato late blight agent</name>
    <dbReference type="NCBI Taxonomy" id="403677"/>
    <lineage>
        <taxon>Eukaryota</taxon>
        <taxon>Sar</taxon>
        <taxon>Stramenopiles</taxon>
        <taxon>Oomycota</taxon>
        <taxon>Peronosporomycetes</taxon>
        <taxon>Peronosporales</taxon>
        <taxon>Peronosporaceae</taxon>
        <taxon>Phytophthora</taxon>
    </lineage>
</organism>
<proteinExistence type="predicted"/>
<reference evidence="2" key="1">
    <citation type="journal article" date="2009" name="Nature">
        <title>Genome sequence and analysis of the Irish potato famine pathogen Phytophthora infestans.</title>
        <authorList>
            <consortium name="The Broad Institute Genome Sequencing Platform"/>
            <person name="Haas B.J."/>
            <person name="Kamoun S."/>
            <person name="Zody M.C."/>
            <person name="Jiang R.H."/>
            <person name="Handsaker R.E."/>
            <person name="Cano L.M."/>
            <person name="Grabherr M."/>
            <person name="Kodira C.D."/>
            <person name="Raffaele S."/>
            <person name="Torto-Alalibo T."/>
            <person name="Bozkurt T.O."/>
            <person name="Ah-Fong A.M."/>
            <person name="Alvarado L."/>
            <person name="Anderson V.L."/>
            <person name="Armstrong M.R."/>
            <person name="Avrova A."/>
            <person name="Baxter L."/>
            <person name="Beynon J."/>
            <person name="Boevink P.C."/>
            <person name="Bollmann S.R."/>
            <person name="Bos J.I."/>
            <person name="Bulone V."/>
            <person name="Cai G."/>
            <person name="Cakir C."/>
            <person name="Carrington J.C."/>
            <person name="Chawner M."/>
            <person name="Conti L."/>
            <person name="Costanzo S."/>
            <person name="Ewan R."/>
            <person name="Fahlgren N."/>
            <person name="Fischbach M.A."/>
            <person name="Fugelstad J."/>
            <person name="Gilroy E.M."/>
            <person name="Gnerre S."/>
            <person name="Green P.J."/>
            <person name="Grenville-Briggs L.J."/>
            <person name="Griffith J."/>
            <person name="Grunwald N.J."/>
            <person name="Horn K."/>
            <person name="Horner N.R."/>
            <person name="Hu C.H."/>
            <person name="Huitema E."/>
            <person name="Jeong D.H."/>
            <person name="Jones A.M."/>
            <person name="Jones J.D."/>
            <person name="Jones R.W."/>
            <person name="Karlsson E.K."/>
            <person name="Kunjeti S.G."/>
            <person name="Lamour K."/>
            <person name="Liu Z."/>
            <person name="Ma L."/>
            <person name="Maclean D."/>
            <person name="Chibucos M.C."/>
            <person name="McDonald H."/>
            <person name="McWalters J."/>
            <person name="Meijer H.J."/>
            <person name="Morgan W."/>
            <person name="Morris P.F."/>
            <person name="Munro C.A."/>
            <person name="O'Neill K."/>
            <person name="Ospina-Giraldo M."/>
            <person name="Pinzon A."/>
            <person name="Pritchard L."/>
            <person name="Ramsahoye B."/>
            <person name="Ren Q."/>
            <person name="Restrepo S."/>
            <person name="Roy S."/>
            <person name="Sadanandom A."/>
            <person name="Savidor A."/>
            <person name="Schornack S."/>
            <person name="Schwartz D.C."/>
            <person name="Schumann U.D."/>
            <person name="Schwessinger B."/>
            <person name="Seyer L."/>
            <person name="Sharpe T."/>
            <person name="Silvar C."/>
            <person name="Song J."/>
            <person name="Studholme D.J."/>
            <person name="Sykes S."/>
            <person name="Thines M."/>
            <person name="van de Vondervoort P.J."/>
            <person name="Phuntumart V."/>
            <person name="Wawra S."/>
            <person name="Weide R."/>
            <person name="Win J."/>
            <person name="Young C."/>
            <person name="Zhou S."/>
            <person name="Fry W."/>
            <person name="Meyers B.C."/>
            <person name="van West P."/>
            <person name="Ristaino J."/>
            <person name="Govers F."/>
            <person name="Birch P.R."/>
            <person name="Whisson S.C."/>
            <person name="Judelson H.S."/>
            <person name="Nusbaum C."/>
        </authorList>
    </citation>
    <scope>NUCLEOTIDE SEQUENCE [LARGE SCALE GENOMIC DNA]</scope>
    <source>
        <strain evidence="2">T30-4</strain>
    </source>
</reference>
<dbReference type="OMA" id="DCCIFGK"/>
<accession>D0MTV3</accession>
<keyword evidence="2" id="KW-1185">Reference proteome</keyword>